<feature type="domain" description="Peptidase C39" evidence="13">
    <location>
        <begin position="13"/>
        <end position="132"/>
    </location>
</feature>
<keyword evidence="7 10" id="KW-1133">Transmembrane helix</keyword>
<reference evidence="14 15" key="1">
    <citation type="submission" date="2021-07" db="EMBL/GenBank/DDBJ databases">
        <title>Paenibacillus radiodurans sp. nov., isolated from the southeastern edge of Tengger Desert.</title>
        <authorList>
            <person name="Zhang G."/>
        </authorList>
    </citation>
    <scope>NUCLEOTIDE SEQUENCE [LARGE SCALE GENOMIC DNA]</scope>
    <source>
        <strain evidence="14 15">DT7-4</strain>
    </source>
</reference>
<keyword evidence="4" id="KW-0645">Protease</keyword>
<evidence type="ECO:0000256" key="1">
    <source>
        <dbReference type="ARBA" id="ARBA00004651"/>
    </source>
</evidence>
<dbReference type="PROSITE" id="PS50929">
    <property type="entry name" value="ABC_TM1F"/>
    <property type="match status" value="1"/>
</dbReference>
<evidence type="ECO:0000259" key="13">
    <source>
        <dbReference type="PROSITE" id="PS50990"/>
    </source>
</evidence>
<dbReference type="CDD" id="cd02420">
    <property type="entry name" value="Peptidase_C39D"/>
    <property type="match status" value="1"/>
</dbReference>
<dbReference type="SUPFAM" id="SSF52540">
    <property type="entry name" value="P-loop containing nucleoside triphosphate hydrolases"/>
    <property type="match status" value="1"/>
</dbReference>
<feature type="transmembrane region" description="Helical" evidence="10">
    <location>
        <begin position="161"/>
        <end position="186"/>
    </location>
</feature>
<keyword evidence="6" id="KW-0813">Transport</keyword>
<evidence type="ECO:0000256" key="2">
    <source>
        <dbReference type="ARBA" id="ARBA00022692"/>
    </source>
</evidence>
<dbReference type="InterPro" id="IPR036640">
    <property type="entry name" value="ABC1_TM_sf"/>
</dbReference>
<protein>
    <submittedName>
        <fullName evidence="14">NHLP family bacteriocin export ABC transporter peptidase/permease/ATPase subunit</fullName>
    </submittedName>
</protein>
<dbReference type="PROSITE" id="PS50893">
    <property type="entry name" value="ABC_TRANSPORTER_2"/>
    <property type="match status" value="1"/>
</dbReference>
<dbReference type="InterPro" id="IPR005074">
    <property type="entry name" value="Peptidase_C39"/>
</dbReference>
<evidence type="ECO:0000259" key="12">
    <source>
        <dbReference type="PROSITE" id="PS50929"/>
    </source>
</evidence>
<evidence type="ECO:0000256" key="3">
    <source>
        <dbReference type="ARBA" id="ARBA00022741"/>
    </source>
</evidence>
<dbReference type="InterPro" id="IPR022514">
    <property type="entry name" value="NHPM_micro_ABC1"/>
</dbReference>
<evidence type="ECO:0000256" key="4">
    <source>
        <dbReference type="ARBA" id="ARBA00022807"/>
    </source>
</evidence>
<dbReference type="PROSITE" id="PS00211">
    <property type="entry name" value="ABC_TRANSPORTER_1"/>
    <property type="match status" value="1"/>
</dbReference>
<dbReference type="InterPro" id="IPR039421">
    <property type="entry name" value="Type_1_exporter"/>
</dbReference>
<evidence type="ECO:0000256" key="7">
    <source>
        <dbReference type="ARBA" id="ARBA00022989"/>
    </source>
</evidence>
<dbReference type="SUPFAM" id="SSF90123">
    <property type="entry name" value="ABC transporter transmembrane region"/>
    <property type="match status" value="1"/>
</dbReference>
<dbReference type="InterPro" id="IPR017871">
    <property type="entry name" value="ABC_transporter-like_CS"/>
</dbReference>
<keyword evidence="3" id="KW-0547">Nucleotide-binding</keyword>
<dbReference type="InterPro" id="IPR003593">
    <property type="entry name" value="AAA+_ATPase"/>
</dbReference>
<name>A0ABS7D278_9BACL</name>
<dbReference type="EMBL" id="JAHZIJ010000002">
    <property type="protein sequence ID" value="MBW7474047.1"/>
    <property type="molecule type" value="Genomic_DNA"/>
</dbReference>
<feature type="transmembrane region" description="Helical" evidence="10">
    <location>
        <begin position="198"/>
        <end position="219"/>
    </location>
</feature>
<feature type="transmembrane region" description="Helical" evidence="10">
    <location>
        <begin position="299"/>
        <end position="319"/>
    </location>
</feature>
<evidence type="ECO:0000256" key="5">
    <source>
        <dbReference type="ARBA" id="ARBA00022840"/>
    </source>
</evidence>
<organism evidence="14 15">
    <name type="scientific">Paenibacillus oenotherae</name>
    <dbReference type="NCBI Taxonomy" id="1435645"/>
    <lineage>
        <taxon>Bacteria</taxon>
        <taxon>Bacillati</taxon>
        <taxon>Bacillota</taxon>
        <taxon>Bacilli</taxon>
        <taxon>Bacillales</taxon>
        <taxon>Paenibacillaceae</taxon>
        <taxon>Paenibacillus</taxon>
    </lineage>
</organism>
<dbReference type="PANTHER" id="PTHR24221">
    <property type="entry name" value="ATP-BINDING CASSETTE SUB-FAMILY B"/>
    <property type="match status" value="1"/>
</dbReference>
<keyword evidence="15" id="KW-1185">Reference proteome</keyword>
<feature type="transmembrane region" description="Helical" evidence="10">
    <location>
        <begin position="272"/>
        <end position="293"/>
    </location>
</feature>
<dbReference type="CDD" id="cd18569">
    <property type="entry name" value="ABC_6TM_NHLM_bacteriocin"/>
    <property type="match status" value="1"/>
</dbReference>
<evidence type="ECO:0000259" key="11">
    <source>
        <dbReference type="PROSITE" id="PS50893"/>
    </source>
</evidence>
<evidence type="ECO:0000256" key="10">
    <source>
        <dbReference type="SAM" id="Phobius"/>
    </source>
</evidence>
<dbReference type="Pfam" id="PF03412">
    <property type="entry name" value="Peptidase_C39"/>
    <property type="match status" value="1"/>
</dbReference>
<evidence type="ECO:0000256" key="8">
    <source>
        <dbReference type="ARBA" id="ARBA00023136"/>
    </source>
</evidence>
<dbReference type="InterPro" id="IPR011527">
    <property type="entry name" value="ABC1_TM_dom"/>
</dbReference>
<dbReference type="Proteomes" id="UP000812277">
    <property type="component" value="Unassembled WGS sequence"/>
</dbReference>
<dbReference type="SMART" id="SM00382">
    <property type="entry name" value="AAA"/>
    <property type="match status" value="1"/>
</dbReference>
<feature type="domain" description="ABC transporter" evidence="11">
    <location>
        <begin position="510"/>
        <end position="743"/>
    </location>
</feature>
<keyword evidence="8 10" id="KW-0472">Membrane</keyword>
<dbReference type="Pfam" id="PF00005">
    <property type="entry name" value="ABC_tran"/>
    <property type="match status" value="1"/>
</dbReference>
<feature type="transmembrane region" description="Helical" evidence="10">
    <location>
        <begin position="384"/>
        <end position="406"/>
    </location>
</feature>
<keyword evidence="2 10" id="KW-0812">Transmembrane</keyword>
<feature type="domain" description="ABC transmembrane type-1" evidence="12">
    <location>
        <begin position="164"/>
        <end position="444"/>
    </location>
</feature>
<keyword evidence="5" id="KW-0067">ATP-binding</keyword>
<dbReference type="NCBIfam" id="TIGR03796">
    <property type="entry name" value="NHLM_micro_ABC1"/>
    <property type="match status" value="1"/>
</dbReference>
<keyword evidence="4" id="KW-0378">Hydrolase</keyword>
<dbReference type="InterPro" id="IPR003439">
    <property type="entry name" value="ABC_transporter-like_ATP-bd"/>
</dbReference>
<dbReference type="RefSeq" id="WP_219871296.1">
    <property type="nucleotide sequence ID" value="NZ_JAHZIJ010000002.1"/>
</dbReference>
<gene>
    <name evidence="14" type="ORF">K0T92_04775</name>
</gene>
<keyword evidence="4" id="KW-0788">Thiol protease</keyword>
<dbReference type="PANTHER" id="PTHR24221:SF654">
    <property type="entry name" value="ATP-BINDING CASSETTE SUB-FAMILY B MEMBER 6"/>
    <property type="match status" value="1"/>
</dbReference>
<dbReference type="InterPro" id="IPR027417">
    <property type="entry name" value="P-loop_NTPase"/>
</dbReference>
<dbReference type="PROSITE" id="PS50990">
    <property type="entry name" value="PEPTIDASE_C39"/>
    <property type="match status" value="1"/>
</dbReference>
<dbReference type="Pfam" id="PF00664">
    <property type="entry name" value="ABC_membrane"/>
    <property type="match status" value="1"/>
</dbReference>
<keyword evidence="6" id="KW-0653">Protein transport</keyword>
<comment type="subcellular location">
    <subcellularLocation>
        <location evidence="1">Cell membrane</location>
        <topology evidence="1">Multi-pass membrane protein</topology>
    </subcellularLocation>
</comment>
<comment type="caution">
    <text evidence="14">The sequence shown here is derived from an EMBL/GenBank/DDBJ whole genome shotgun (WGS) entry which is preliminary data.</text>
</comment>
<dbReference type="Gene3D" id="3.40.50.300">
    <property type="entry name" value="P-loop containing nucleotide triphosphate hydrolases"/>
    <property type="match status" value="1"/>
</dbReference>
<evidence type="ECO:0000313" key="14">
    <source>
        <dbReference type="EMBL" id="MBW7474047.1"/>
    </source>
</evidence>
<accession>A0ABS7D278</accession>
<proteinExistence type="predicted"/>
<keyword evidence="9" id="KW-0080">Bacteriocin transport</keyword>
<dbReference type="Gene3D" id="3.90.70.10">
    <property type="entry name" value="Cysteine proteinases"/>
    <property type="match status" value="1"/>
</dbReference>
<sequence>MALRRVKTPTVLQMEAVECGAASLAIVLAHYRSFIPLEELRIECGVSRDGSKASNLLKAARKYGMEAKGYRKNPEDLRTMQWPLIIHWNFNHFVVLEGIHNDRVYLNDPATGPREITYEEFDQSFTGVVIVAKPGPEYVRRGKRPSIVASLSSRIKGSESALSFAVLAGLLLVIPGLVIPVFSKIFIDHVLLGQSQHWLMPLLVGMALTALLRAGLTWLQRYYLLRLEMKLALSSSSRFFWHVLRLPIEFFSQRYSGDIASRVAINDRVAQLLSGQLAVAVLNCVMIVFYLFLMLQYSIVLTGIVVGASLLNLLFMRLITRRRNDQNQRLLQETGKMQGVSMNGLQIIETLKSNSSEADFFVKWSGHQGKLMNSTQQFGVSNQFLTAVPALLTSMGTVAILVIGGFQVMDGLLTIGTLVAFQSLAASFSNPVNEMVKLAGTVQEAGGSMKRLDDVLQYPIDRHFQDSQVNSALPFALDEHAAAGGEHAAFAASEAPGAGQSGTAKLSGHIEIVNLTYGYNKLEPPLIDGFSLSIKPGMRVALIGGSGSGKSTIAKLIAGIYEPWSGDILFDDQRREQIPRSRIGNSLAVVDQDIVLLEGTIKDNITFWDATIPEIDVIRAAKDAAIHDHIAERSGGYEHVISENGGNFSGGQRQRLEIARALAGNPSIVVLDEATSALDPATEKLVDDSLRRRGLTCVIVAHRLSTIRDADEIIVMARGKIIERGTHASLLEKDGHYTRLIQGH</sequence>
<evidence type="ECO:0000313" key="15">
    <source>
        <dbReference type="Proteomes" id="UP000812277"/>
    </source>
</evidence>
<evidence type="ECO:0000256" key="6">
    <source>
        <dbReference type="ARBA" id="ARBA00022927"/>
    </source>
</evidence>
<evidence type="ECO:0000256" key="9">
    <source>
        <dbReference type="ARBA" id="ARBA00043264"/>
    </source>
</evidence>
<dbReference type="Gene3D" id="1.20.1560.10">
    <property type="entry name" value="ABC transporter type 1, transmembrane domain"/>
    <property type="match status" value="1"/>
</dbReference>